<gene>
    <name evidence="4" type="ORF">QOZ95_004008</name>
</gene>
<dbReference type="InterPro" id="IPR036291">
    <property type="entry name" value="NAD(P)-bd_dom_sf"/>
</dbReference>
<reference evidence="4 5" key="1">
    <citation type="submission" date="2023-07" db="EMBL/GenBank/DDBJ databases">
        <title>Genomic Encyclopedia of Type Strains, Phase IV (KMG-IV): sequencing the most valuable type-strain genomes for metagenomic binning, comparative biology and taxonomic classification.</title>
        <authorList>
            <person name="Goeker M."/>
        </authorList>
    </citation>
    <scope>NUCLEOTIDE SEQUENCE [LARGE SCALE GENOMIC DNA]</scope>
    <source>
        <strain evidence="4 5">DSM 14914</strain>
    </source>
</reference>
<name>A0ABU0L2B7_9BACL</name>
<dbReference type="Proteomes" id="UP001242811">
    <property type="component" value="Unassembled WGS sequence"/>
</dbReference>
<dbReference type="PANTHER" id="PTHR22604">
    <property type="entry name" value="OXIDOREDUCTASES"/>
    <property type="match status" value="1"/>
</dbReference>
<sequence length="66" mass="7270">MARAYGSYKELVQDSEVDAIYVGTPHPFHTENVLTALRAGKAVLCEKPFTVNSKELEELISFARGA</sequence>
<evidence type="ECO:0000256" key="1">
    <source>
        <dbReference type="ARBA" id="ARBA00010928"/>
    </source>
</evidence>
<dbReference type="Pfam" id="PF01408">
    <property type="entry name" value="GFO_IDH_MocA"/>
    <property type="match status" value="1"/>
</dbReference>
<dbReference type="EMBL" id="JAUSWA010000027">
    <property type="protein sequence ID" value="MDQ0495825.1"/>
    <property type="molecule type" value="Genomic_DNA"/>
</dbReference>
<accession>A0ABU0L2B7</accession>
<dbReference type="Gene3D" id="3.40.50.720">
    <property type="entry name" value="NAD(P)-binding Rossmann-like Domain"/>
    <property type="match status" value="1"/>
</dbReference>
<dbReference type="InterPro" id="IPR000683">
    <property type="entry name" value="Gfo/Idh/MocA-like_OxRdtase_N"/>
</dbReference>
<dbReference type="SUPFAM" id="SSF51735">
    <property type="entry name" value="NAD(P)-binding Rossmann-fold domains"/>
    <property type="match status" value="1"/>
</dbReference>
<organism evidence="4 5">
    <name type="scientific">Paenibacillus brasilensis</name>
    <dbReference type="NCBI Taxonomy" id="128574"/>
    <lineage>
        <taxon>Bacteria</taxon>
        <taxon>Bacillati</taxon>
        <taxon>Bacillota</taxon>
        <taxon>Bacilli</taxon>
        <taxon>Bacillales</taxon>
        <taxon>Paenibacillaceae</taxon>
        <taxon>Paenibacillus</taxon>
    </lineage>
</organism>
<dbReference type="PANTHER" id="PTHR22604:SF105">
    <property type="entry name" value="TRANS-1,2-DIHYDROBENZENE-1,2-DIOL DEHYDROGENASE"/>
    <property type="match status" value="1"/>
</dbReference>
<evidence type="ECO:0000256" key="2">
    <source>
        <dbReference type="ARBA" id="ARBA00023002"/>
    </source>
</evidence>
<evidence type="ECO:0000313" key="4">
    <source>
        <dbReference type="EMBL" id="MDQ0495825.1"/>
    </source>
</evidence>
<proteinExistence type="inferred from homology"/>
<dbReference type="InterPro" id="IPR050984">
    <property type="entry name" value="Gfo/Idh/MocA_domain"/>
</dbReference>
<keyword evidence="5" id="KW-1185">Reference proteome</keyword>
<comment type="caution">
    <text evidence="4">The sequence shown here is derived from an EMBL/GenBank/DDBJ whole genome shotgun (WGS) entry which is preliminary data.</text>
</comment>
<comment type="similarity">
    <text evidence="1">Belongs to the Gfo/Idh/MocA family.</text>
</comment>
<keyword evidence="2" id="KW-0560">Oxidoreductase</keyword>
<evidence type="ECO:0000313" key="5">
    <source>
        <dbReference type="Proteomes" id="UP001242811"/>
    </source>
</evidence>
<feature type="domain" description="Gfo/Idh/MocA-like oxidoreductase N-terminal" evidence="3">
    <location>
        <begin position="3"/>
        <end position="64"/>
    </location>
</feature>
<protein>
    <submittedName>
        <fullName evidence="4">Dehydrogenase</fullName>
    </submittedName>
</protein>
<evidence type="ECO:0000259" key="3">
    <source>
        <dbReference type="Pfam" id="PF01408"/>
    </source>
</evidence>